<protein>
    <recommendedName>
        <fullName evidence="1">Transcription regulator Rua1 C-terminal domain-containing protein</fullName>
    </recommendedName>
</protein>
<dbReference type="RefSeq" id="XP_014564192.1">
    <property type="nucleotide sequence ID" value="XM_014708706.1"/>
</dbReference>
<dbReference type="InterPro" id="IPR028012">
    <property type="entry name" value="Rua1_C"/>
</dbReference>
<dbReference type="HOGENOM" id="CLU_128868_0_0_1"/>
<accession>A0A0B2UMF8</accession>
<dbReference type="PANTHER" id="PTHR28125">
    <property type="entry name" value="MEIOTIC EXPRESSION UP-REGULATED PROTEIN 26"/>
    <property type="match status" value="1"/>
</dbReference>
<dbReference type="InParanoid" id="A0A0B2UMF8"/>
<dbReference type="VEuPathDB" id="MicrosporidiaDB:M896_031380"/>
<comment type="caution">
    <text evidence="2">The sequence shown here is derived from an EMBL/GenBank/DDBJ whole genome shotgun (WGS) entry which is preliminary data.</text>
</comment>
<keyword evidence="3" id="KW-1185">Reference proteome</keyword>
<reference evidence="2 3" key="1">
    <citation type="journal article" date="2014" name="MBio">
        <title>The Ordospora colligata genome; evolution of extreme reduction in microsporidia and host-to-parasite horizontal gene transfer.</title>
        <authorList>
            <person name="Pombert J.-F."/>
            <person name="Haag K.L."/>
            <person name="Beidas S."/>
            <person name="Ebert D."/>
            <person name="Keeling P.J."/>
        </authorList>
    </citation>
    <scope>NUCLEOTIDE SEQUENCE [LARGE SCALE GENOMIC DNA]</scope>
    <source>
        <strain evidence="2 3">OC4</strain>
    </source>
</reference>
<dbReference type="PANTHER" id="PTHR28125:SF3">
    <property type="entry name" value="TRANSCRIPTION REGULATOR RUA1 C-TERMINAL DOMAIN-CONTAINING PROTEIN"/>
    <property type="match status" value="1"/>
</dbReference>
<gene>
    <name evidence="2" type="ORF">M896_031380</name>
</gene>
<dbReference type="STRING" id="1354746.A0A0B2UMF8"/>
<evidence type="ECO:0000313" key="3">
    <source>
        <dbReference type="Proteomes" id="UP000031056"/>
    </source>
</evidence>
<evidence type="ECO:0000259" key="1">
    <source>
        <dbReference type="Pfam" id="PF14616"/>
    </source>
</evidence>
<dbReference type="Proteomes" id="UP000031056">
    <property type="component" value="Unassembled WGS sequence"/>
</dbReference>
<feature type="domain" description="Transcription regulator Rua1 C-terminal" evidence="1">
    <location>
        <begin position="83"/>
        <end position="178"/>
    </location>
</feature>
<dbReference type="OrthoDB" id="5595379at2759"/>
<proteinExistence type="predicted"/>
<dbReference type="GeneID" id="26261422"/>
<dbReference type="AlphaFoldDB" id="A0A0B2UMF8"/>
<name>A0A0B2UMF8_9MICR</name>
<evidence type="ECO:0000313" key="2">
    <source>
        <dbReference type="EMBL" id="KHN70150.1"/>
    </source>
</evidence>
<dbReference type="Pfam" id="PF14616">
    <property type="entry name" value="Rua1_C"/>
    <property type="match status" value="1"/>
</dbReference>
<organism evidence="2 3">
    <name type="scientific">Ordospora colligata OC4</name>
    <dbReference type="NCBI Taxonomy" id="1354746"/>
    <lineage>
        <taxon>Eukaryota</taxon>
        <taxon>Fungi</taxon>
        <taxon>Fungi incertae sedis</taxon>
        <taxon>Microsporidia</taxon>
        <taxon>Ordosporidae</taxon>
        <taxon>Ordospora</taxon>
    </lineage>
</organism>
<dbReference type="EMBL" id="JOKQ01000003">
    <property type="protein sequence ID" value="KHN70150.1"/>
    <property type="molecule type" value="Genomic_DNA"/>
</dbReference>
<sequence>MGVSNNAFYLDDFLMLDSTVLDASLEFQDALELGSIYELERFFTEQREDVVNNHNLQPSHNGLYHDPFVHIESVVDDSADSRGIYKPVRIRGIGMLREGYCEICKKWLRLKTSSYWYHMNYKHGINSRGVKYPEPQMRFVGCRTESFCTVCDKWVSLGSSKHGKSAKFGWFKHCQKVHK</sequence>